<name>A0A367RRF5_9NOSO</name>
<evidence type="ECO:0008006" key="4">
    <source>
        <dbReference type="Google" id="ProtNLM"/>
    </source>
</evidence>
<keyword evidence="1" id="KW-0472">Membrane</keyword>
<protein>
    <recommendedName>
        <fullName evidence="4">DUF1003 domain-containing protein</fullName>
    </recommendedName>
</protein>
<keyword evidence="3" id="KW-1185">Reference proteome</keyword>
<dbReference type="Pfam" id="PF06210">
    <property type="entry name" value="DUF1003"/>
    <property type="match status" value="1"/>
</dbReference>
<gene>
    <name evidence="2" type="ORF">A6770_11930</name>
</gene>
<evidence type="ECO:0000256" key="1">
    <source>
        <dbReference type="SAM" id="Phobius"/>
    </source>
</evidence>
<evidence type="ECO:0000313" key="2">
    <source>
        <dbReference type="EMBL" id="RCJ39147.1"/>
    </source>
</evidence>
<evidence type="ECO:0000313" key="3">
    <source>
        <dbReference type="Proteomes" id="UP000252107"/>
    </source>
</evidence>
<accession>A0A367RRF5</accession>
<dbReference type="Proteomes" id="UP000252107">
    <property type="component" value="Unassembled WGS sequence"/>
</dbReference>
<proteinExistence type="predicted"/>
<feature type="transmembrane region" description="Helical" evidence="1">
    <location>
        <begin position="82"/>
        <end position="102"/>
    </location>
</feature>
<organism evidence="2 3">
    <name type="scientific">Nostoc minutum NIES-26</name>
    <dbReference type="NCBI Taxonomy" id="1844469"/>
    <lineage>
        <taxon>Bacteria</taxon>
        <taxon>Bacillati</taxon>
        <taxon>Cyanobacteriota</taxon>
        <taxon>Cyanophyceae</taxon>
        <taxon>Nostocales</taxon>
        <taxon>Nostocaceae</taxon>
        <taxon>Nostoc</taxon>
    </lineage>
</organism>
<sequence length="218" mass="24668">MNTLKRVSSNKVDTKVVQNPQIVEMEPQNTTEELSRGQRLADKLASHVGSWKFLICQSTVLAGWVGMNLMPGVPHWDESPFIMLNLVFSFASAYTAPIVLMSQNRQSDTDRRNAEIDHQVNLRAGQNIELVYEKLDSLHAQQINELTQIVKEQQRILNELRVTLVPTSKETKEIKVSLLPGLHVQTNTKFPKETSANKPFSVDQPLGDNNKVVEKLIR</sequence>
<feature type="transmembrane region" description="Helical" evidence="1">
    <location>
        <begin position="53"/>
        <end position="70"/>
    </location>
</feature>
<keyword evidence="1" id="KW-0812">Transmembrane</keyword>
<dbReference type="InterPro" id="IPR010406">
    <property type="entry name" value="DUF1003"/>
</dbReference>
<comment type="caution">
    <text evidence="2">The sequence shown here is derived from an EMBL/GenBank/DDBJ whole genome shotgun (WGS) entry which is preliminary data.</text>
</comment>
<dbReference type="PANTHER" id="PTHR41386:SF1">
    <property type="entry name" value="MEMBRANE PROTEIN"/>
    <property type="match status" value="1"/>
</dbReference>
<reference evidence="2" key="1">
    <citation type="submission" date="2016-04" db="EMBL/GenBank/DDBJ databases">
        <authorList>
            <person name="Tabuchi Yagui T.R."/>
        </authorList>
    </citation>
    <scope>NUCLEOTIDE SEQUENCE [LARGE SCALE GENOMIC DNA]</scope>
    <source>
        <strain evidence="2">NIES-26</strain>
    </source>
</reference>
<dbReference type="EMBL" id="LXQD01000076">
    <property type="protein sequence ID" value="RCJ39147.1"/>
    <property type="molecule type" value="Genomic_DNA"/>
</dbReference>
<keyword evidence="1" id="KW-1133">Transmembrane helix</keyword>
<dbReference type="PANTHER" id="PTHR41386">
    <property type="entry name" value="INTEGRAL MEMBRANE PROTEIN-RELATED"/>
    <property type="match status" value="1"/>
</dbReference>
<dbReference type="AlphaFoldDB" id="A0A367RRF5"/>